<keyword evidence="3" id="KW-1185">Reference proteome</keyword>
<feature type="transmembrane region" description="Helical" evidence="1">
    <location>
        <begin position="67"/>
        <end position="92"/>
    </location>
</feature>
<accession>A0A7V8NLZ2</accession>
<protein>
    <submittedName>
        <fullName evidence="2">Uncharacterized protein</fullName>
    </submittedName>
</protein>
<proteinExistence type="predicted"/>
<dbReference type="EMBL" id="JACDQQ010000215">
    <property type="protein sequence ID" value="MBA0083771.1"/>
    <property type="molecule type" value="Genomic_DNA"/>
</dbReference>
<gene>
    <name evidence="2" type="ORF">HRJ53_02130</name>
</gene>
<sequence>MSLLCLGFRAAGLLPAEGLLPMTIAVILALSTYTQTLFGLDGDDGMIRYGLLPIRGWQILAAKDVPFILLCVLMTAPLAPGPGLAAALAALVTGHHASVTHHGKQVHWRFSSGVSFAMSIFQVALICAAAAAVHSIPVVLALCAGVYAWFTWWHGRELQQQLHQLQ</sequence>
<evidence type="ECO:0000313" key="3">
    <source>
        <dbReference type="Proteomes" id="UP000567293"/>
    </source>
</evidence>
<evidence type="ECO:0000256" key="1">
    <source>
        <dbReference type="SAM" id="Phobius"/>
    </source>
</evidence>
<organism evidence="2 3">
    <name type="scientific">Candidatus Acidiferrum panamense</name>
    <dbReference type="NCBI Taxonomy" id="2741543"/>
    <lineage>
        <taxon>Bacteria</taxon>
        <taxon>Pseudomonadati</taxon>
        <taxon>Acidobacteriota</taxon>
        <taxon>Terriglobia</taxon>
        <taxon>Candidatus Acidiferrales</taxon>
        <taxon>Candidatus Acidiferrum</taxon>
    </lineage>
</organism>
<reference evidence="2" key="1">
    <citation type="submission" date="2020-06" db="EMBL/GenBank/DDBJ databases">
        <title>Legume-microbial interactions unlock mineral nutrients during tropical forest succession.</title>
        <authorList>
            <person name="Epihov D.Z."/>
        </authorList>
    </citation>
    <scope>NUCLEOTIDE SEQUENCE [LARGE SCALE GENOMIC DNA]</scope>
    <source>
        <strain evidence="2">Pan2503</strain>
    </source>
</reference>
<keyword evidence="1" id="KW-0812">Transmembrane</keyword>
<keyword evidence="1" id="KW-1133">Transmembrane helix</keyword>
<dbReference type="Proteomes" id="UP000567293">
    <property type="component" value="Unassembled WGS sequence"/>
</dbReference>
<feature type="transmembrane region" description="Helical" evidence="1">
    <location>
        <begin position="113"/>
        <end position="132"/>
    </location>
</feature>
<dbReference type="AlphaFoldDB" id="A0A7V8NLZ2"/>
<feature type="transmembrane region" description="Helical" evidence="1">
    <location>
        <begin position="138"/>
        <end position="155"/>
    </location>
</feature>
<evidence type="ECO:0000313" key="2">
    <source>
        <dbReference type="EMBL" id="MBA0083771.1"/>
    </source>
</evidence>
<keyword evidence="1" id="KW-0472">Membrane</keyword>
<name>A0A7V8NLZ2_9BACT</name>
<comment type="caution">
    <text evidence="2">The sequence shown here is derived from an EMBL/GenBank/DDBJ whole genome shotgun (WGS) entry which is preliminary data.</text>
</comment>